<protein>
    <submittedName>
        <fullName evidence="1">Uncharacterized protein</fullName>
    </submittedName>
</protein>
<proteinExistence type="predicted"/>
<evidence type="ECO:0000313" key="2">
    <source>
        <dbReference type="Proteomes" id="UP001056384"/>
    </source>
</evidence>
<sequence length="335" mass="37842">MKRISNGAKLPRLLMPDYHKPVREVLRDAVRQAIFEEGDLNMILLMRDPANEVFGTYELVEMIILEVFHASRDQPRHDDLKACARVSSFIRNVIVDSKVLAELVLDGETAPPGHRVVFQRCRRGKIYVLSEPMDLIKALHTTRYASSAEASPVHTVPVVYNSDVLSIKLGRQKAPWHEVQAIMSPHPRECSISVEQALGLMLFGEVRTRNNFNRFSFNVDARLEAYSGVFLTEPPVASVAIRILNPQVTRPRPLGRRLATHLRLTVSNKDGVRVRDIVAEVAKHGEQVVTTHLGEGKLQKNNWEGITVLDSRAIVLGQRLWDFAMQEVVIGYTYV</sequence>
<evidence type="ECO:0000313" key="1">
    <source>
        <dbReference type="EMBL" id="USW50839.1"/>
    </source>
</evidence>
<dbReference type="AlphaFoldDB" id="A0A9Q9AK71"/>
<gene>
    <name evidence="1" type="ORF">Slin15195_G041580</name>
</gene>
<reference evidence="1" key="1">
    <citation type="submission" date="2022-06" db="EMBL/GenBank/DDBJ databases">
        <title>Complete genome sequences of two strains of the flax pathogen Septoria linicola.</title>
        <authorList>
            <person name="Lapalu N."/>
            <person name="Simon A."/>
            <person name="Demenou B."/>
            <person name="Paumier D."/>
            <person name="Guillot M.-P."/>
            <person name="Gout L."/>
            <person name="Valade R."/>
        </authorList>
    </citation>
    <scope>NUCLEOTIDE SEQUENCE</scope>
    <source>
        <strain evidence="1">SE15195</strain>
    </source>
</reference>
<dbReference type="EMBL" id="CP099420">
    <property type="protein sequence ID" value="USW50839.1"/>
    <property type="molecule type" value="Genomic_DNA"/>
</dbReference>
<dbReference type="Proteomes" id="UP001056384">
    <property type="component" value="Chromosome 3"/>
</dbReference>
<accession>A0A9Q9AK71</accession>
<keyword evidence="2" id="KW-1185">Reference proteome</keyword>
<organism evidence="1 2">
    <name type="scientific">Septoria linicola</name>
    <dbReference type="NCBI Taxonomy" id="215465"/>
    <lineage>
        <taxon>Eukaryota</taxon>
        <taxon>Fungi</taxon>
        <taxon>Dikarya</taxon>
        <taxon>Ascomycota</taxon>
        <taxon>Pezizomycotina</taxon>
        <taxon>Dothideomycetes</taxon>
        <taxon>Dothideomycetidae</taxon>
        <taxon>Mycosphaerellales</taxon>
        <taxon>Mycosphaerellaceae</taxon>
        <taxon>Septoria</taxon>
    </lineage>
</organism>
<name>A0A9Q9AK71_9PEZI</name>